<dbReference type="InterPro" id="IPR029264">
    <property type="entry name" value="ARF7EP_C"/>
</dbReference>
<organism evidence="3">
    <name type="scientific">Ixodes ricinus</name>
    <name type="common">Common tick</name>
    <name type="synonym">Acarus ricinus</name>
    <dbReference type="NCBI Taxonomy" id="34613"/>
    <lineage>
        <taxon>Eukaryota</taxon>
        <taxon>Metazoa</taxon>
        <taxon>Ecdysozoa</taxon>
        <taxon>Arthropoda</taxon>
        <taxon>Chelicerata</taxon>
        <taxon>Arachnida</taxon>
        <taxon>Acari</taxon>
        <taxon>Parasitiformes</taxon>
        <taxon>Ixodida</taxon>
        <taxon>Ixodoidea</taxon>
        <taxon>Ixodidae</taxon>
        <taxon>Ixodinae</taxon>
        <taxon>Ixodes</taxon>
    </lineage>
</organism>
<dbReference type="PANTHER" id="PTHR46536">
    <property type="entry name" value="ARL14 EFFECTOR PROTEIN"/>
    <property type="match status" value="1"/>
</dbReference>
<name>V5GER0_IXORI</name>
<dbReference type="PANTHER" id="PTHR46536:SF3">
    <property type="entry name" value="ARF7 EFFECTOR PROTEIN C-TERMINAL DOMAIN-CONTAINING PROTEIN"/>
    <property type="match status" value="1"/>
</dbReference>
<sequence>MTGLVGLRTLAAVPSRLAYSVASRLGRAFDSICLHHERVYCEGQGPDCFDPDGIHTAVKDYSSLWLVPRRFALACRGNPVLRPGQTICLKCLDSIREKHPDVNSFYLADRAETQRKLARKKDPSVASEQHDGLDPYDSSAKESTDAAAKEEDAESSSATEDVDGVGRRQRRRNFMTSDRQLRNLRVENPEFSEVLGQLDVKSKLREKRKVTKNISPLVASQGGRGSRHYTSRGLHIVSNSDSCDCLMVGCPGCHFPCPKCGSAKCGDECRSNRSYVYEHLELDGHNGLIQNPLLG</sequence>
<evidence type="ECO:0000256" key="1">
    <source>
        <dbReference type="SAM" id="MobiDB-lite"/>
    </source>
</evidence>
<dbReference type="EMBL" id="GANP01015813">
    <property type="protein sequence ID" value="JAB68655.1"/>
    <property type="molecule type" value="mRNA"/>
</dbReference>
<dbReference type="AlphaFoldDB" id="V5GER0"/>
<feature type="compositionally biased region" description="Basic and acidic residues" evidence="1">
    <location>
        <begin position="116"/>
        <end position="150"/>
    </location>
</feature>
<dbReference type="Pfam" id="PF14949">
    <property type="entry name" value="ARF7EP_C"/>
    <property type="match status" value="1"/>
</dbReference>
<proteinExistence type="evidence at transcript level"/>
<evidence type="ECO:0000313" key="3">
    <source>
        <dbReference type="EMBL" id="JAB68655.1"/>
    </source>
</evidence>
<feature type="region of interest" description="Disordered" evidence="1">
    <location>
        <begin position="116"/>
        <end position="176"/>
    </location>
</feature>
<accession>V5GER0</accession>
<reference evidence="3" key="1">
    <citation type="journal article" date="2015" name="Sci. Rep.">
        <title>Tissue- and time-dependent transcription in Ixodes ricinus salivary glands and midguts when blood feeding on the vertebrate host.</title>
        <authorList>
            <person name="Kotsyfakis M."/>
            <person name="Schwarz A."/>
            <person name="Erhart J."/>
            <person name="Ribeiro J.M."/>
        </authorList>
    </citation>
    <scope>NUCLEOTIDE SEQUENCE</scope>
    <source>
        <tissue evidence="3">Salivary gland and midgut</tissue>
    </source>
</reference>
<evidence type="ECO:0000259" key="2">
    <source>
        <dbReference type="Pfam" id="PF14949"/>
    </source>
</evidence>
<protein>
    <recommendedName>
        <fullName evidence="2">ARF7 effector protein C-terminal domain-containing protein</fullName>
    </recommendedName>
</protein>
<feature type="domain" description="ARF7 effector protein C-terminal" evidence="2">
    <location>
        <begin position="179"/>
        <end position="282"/>
    </location>
</feature>